<comment type="caution">
    <text evidence="1">The sequence shown here is derived from an EMBL/GenBank/DDBJ whole genome shotgun (WGS) entry which is preliminary data.</text>
</comment>
<evidence type="ECO:0000313" key="2">
    <source>
        <dbReference type="Proteomes" id="UP000828390"/>
    </source>
</evidence>
<accession>A0A9D4HXQ6</accession>
<reference evidence="1" key="2">
    <citation type="submission" date="2020-11" db="EMBL/GenBank/DDBJ databases">
        <authorList>
            <person name="McCartney M.A."/>
            <person name="Auch B."/>
            <person name="Kono T."/>
            <person name="Mallez S."/>
            <person name="Becker A."/>
            <person name="Gohl D.M."/>
            <person name="Silverstein K.A.T."/>
            <person name="Koren S."/>
            <person name="Bechman K.B."/>
            <person name="Herman A."/>
            <person name="Abrahante J.E."/>
            <person name="Garbe J."/>
        </authorList>
    </citation>
    <scope>NUCLEOTIDE SEQUENCE</scope>
    <source>
        <strain evidence="1">Duluth1</strain>
        <tissue evidence="1">Whole animal</tissue>
    </source>
</reference>
<protein>
    <submittedName>
        <fullName evidence="1">Uncharacterized protein</fullName>
    </submittedName>
</protein>
<proteinExistence type="predicted"/>
<keyword evidence="2" id="KW-1185">Reference proteome</keyword>
<evidence type="ECO:0000313" key="1">
    <source>
        <dbReference type="EMBL" id="KAH3736642.1"/>
    </source>
</evidence>
<dbReference type="AlphaFoldDB" id="A0A9D4HXQ6"/>
<reference evidence="1" key="1">
    <citation type="journal article" date="2019" name="bioRxiv">
        <title>The Genome of the Zebra Mussel, Dreissena polymorpha: A Resource for Invasive Species Research.</title>
        <authorList>
            <person name="McCartney M.A."/>
            <person name="Auch B."/>
            <person name="Kono T."/>
            <person name="Mallez S."/>
            <person name="Zhang Y."/>
            <person name="Obille A."/>
            <person name="Becker A."/>
            <person name="Abrahante J.E."/>
            <person name="Garbe J."/>
            <person name="Badalamenti J.P."/>
            <person name="Herman A."/>
            <person name="Mangelson H."/>
            <person name="Liachko I."/>
            <person name="Sullivan S."/>
            <person name="Sone E.D."/>
            <person name="Koren S."/>
            <person name="Silverstein K.A.T."/>
            <person name="Beckman K.B."/>
            <person name="Gohl D.M."/>
        </authorList>
    </citation>
    <scope>NUCLEOTIDE SEQUENCE</scope>
    <source>
        <strain evidence="1">Duluth1</strain>
        <tissue evidence="1">Whole animal</tissue>
    </source>
</reference>
<dbReference type="EMBL" id="JAIWYP010000011">
    <property type="protein sequence ID" value="KAH3736642.1"/>
    <property type="molecule type" value="Genomic_DNA"/>
</dbReference>
<organism evidence="1 2">
    <name type="scientific">Dreissena polymorpha</name>
    <name type="common">Zebra mussel</name>
    <name type="synonym">Mytilus polymorpha</name>
    <dbReference type="NCBI Taxonomy" id="45954"/>
    <lineage>
        <taxon>Eukaryota</taxon>
        <taxon>Metazoa</taxon>
        <taxon>Spiralia</taxon>
        <taxon>Lophotrochozoa</taxon>
        <taxon>Mollusca</taxon>
        <taxon>Bivalvia</taxon>
        <taxon>Autobranchia</taxon>
        <taxon>Heteroconchia</taxon>
        <taxon>Euheterodonta</taxon>
        <taxon>Imparidentia</taxon>
        <taxon>Neoheterodontei</taxon>
        <taxon>Myida</taxon>
        <taxon>Dreissenoidea</taxon>
        <taxon>Dreissenidae</taxon>
        <taxon>Dreissena</taxon>
    </lineage>
</organism>
<gene>
    <name evidence="1" type="ORF">DPMN_043214</name>
</gene>
<name>A0A9D4HXQ6_DREPO</name>
<dbReference type="Proteomes" id="UP000828390">
    <property type="component" value="Unassembled WGS sequence"/>
</dbReference>
<sequence>MVIRGCRHLAYCYDLMKVLDFMKVVAFKLCSVVGPSFARVSASSILSILQRDPLQNDCVSSAKGHKAVDRVVHFFVADSVACLQDLLASVKNTKLSEESGL</sequence>